<evidence type="ECO:0000313" key="2">
    <source>
        <dbReference type="EMBL" id="NGN44118.1"/>
    </source>
</evidence>
<keyword evidence="3" id="KW-1185">Reference proteome</keyword>
<feature type="chain" id="PRO_5028944016" evidence="1">
    <location>
        <begin position="26"/>
        <end position="280"/>
    </location>
</feature>
<dbReference type="InterPro" id="IPR018642">
    <property type="entry name" value="DUF2066"/>
</dbReference>
<dbReference type="AlphaFoldDB" id="A0A7C9RB56"/>
<protein>
    <submittedName>
        <fullName evidence="2">DUF2066 domain-containing protein</fullName>
    </submittedName>
</protein>
<evidence type="ECO:0000256" key="1">
    <source>
        <dbReference type="SAM" id="SignalP"/>
    </source>
</evidence>
<comment type="caution">
    <text evidence="2">The sequence shown here is derived from an EMBL/GenBank/DDBJ whole genome shotgun (WGS) entry which is preliminary data.</text>
</comment>
<gene>
    <name evidence="2" type="ORF">G6N74_23910</name>
</gene>
<accession>A0A7C9RB56</accession>
<name>A0A7C9RB56_9HYPH</name>
<proteinExistence type="predicted"/>
<organism evidence="2 3">
    <name type="scientific">Mesorhizobium zhangyense</name>
    <dbReference type="NCBI Taxonomy" id="1776730"/>
    <lineage>
        <taxon>Bacteria</taxon>
        <taxon>Pseudomonadati</taxon>
        <taxon>Pseudomonadota</taxon>
        <taxon>Alphaproteobacteria</taxon>
        <taxon>Hyphomicrobiales</taxon>
        <taxon>Phyllobacteriaceae</taxon>
        <taxon>Mesorhizobium</taxon>
    </lineage>
</organism>
<evidence type="ECO:0000313" key="3">
    <source>
        <dbReference type="Proteomes" id="UP000481252"/>
    </source>
</evidence>
<keyword evidence="1" id="KW-0732">Signal</keyword>
<dbReference type="EMBL" id="JAAKZG010000013">
    <property type="protein sequence ID" value="NGN44118.1"/>
    <property type="molecule type" value="Genomic_DNA"/>
</dbReference>
<reference evidence="2 3" key="1">
    <citation type="submission" date="2020-02" db="EMBL/GenBank/DDBJ databases">
        <title>Genome sequence of the type strain CGMCC 1.15528 of Mesorhizobium zhangyense.</title>
        <authorList>
            <person name="Gao J."/>
            <person name="Sun J."/>
        </authorList>
    </citation>
    <scope>NUCLEOTIDE SEQUENCE [LARGE SCALE GENOMIC DNA]</scope>
    <source>
        <strain evidence="2 3">CGMCC 1.15528</strain>
    </source>
</reference>
<dbReference type="Proteomes" id="UP000481252">
    <property type="component" value="Unassembled WGS sequence"/>
</dbReference>
<dbReference type="Pfam" id="PF09839">
    <property type="entry name" value="DUF2066"/>
    <property type="match status" value="1"/>
</dbReference>
<feature type="signal peptide" evidence="1">
    <location>
        <begin position="1"/>
        <end position="25"/>
    </location>
</feature>
<sequence>MRYRASRFLALVLVLAFALPVPARAAENDLYQTKAVVSGTGEARRALGFSQCLSDVLVKVSGDPRLRDDPRVAELAKQAGAFISSFSYRDRLSGIPIHDEQGSYDRPHDLTSEFDREKIDAVLKTLGREPWIGERPRIVVFLSVRNRKGAEAILAADSRGASDADMRFSLAAAAEKLGLTMELPTQAEMMKAALTTTTFLKADIAKLNQSAKADGGMALAGSMVWSDGALGWVVDWRLAAEAKTYQWQVRGVGFDDAFRDGMAGAAQILSGHGQPPTSRR</sequence>